<keyword evidence="2" id="KW-1185">Reference proteome</keyword>
<dbReference type="Proteomes" id="UP001482620">
    <property type="component" value="Unassembled WGS sequence"/>
</dbReference>
<name>A0ABV0SI00_9TELE</name>
<organism evidence="1 2">
    <name type="scientific">Ilyodon furcidens</name>
    <name type="common">goldbreast splitfin</name>
    <dbReference type="NCBI Taxonomy" id="33524"/>
    <lineage>
        <taxon>Eukaryota</taxon>
        <taxon>Metazoa</taxon>
        <taxon>Chordata</taxon>
        <taxon>Craniata</taxon>
        <taxon>Vertebrata</taxon>
        <taxon>Euteleostomi</taxon>
        <taxon>Actinopterygii</taxon>
        <taxon>Neopterygii</taxon>
        <taxon>Teleostei</taxon>
        <taxon>Neoteleostei</taxon>
        <taxon>Acanthomorphata</taxon>
        <taxon>Ovalentaria</taxon>
        <taxon>Atherinomorphae</taxon>
        <taxon>Cyprinodontiformes</taxon>
        <taxon>Goodeidae</taxon>
        <taxon>Ilyodon</taxon>
    </lineage>
</organism>
<proteinExistence type="predicted"/>
<comment type="caution">
    <text evidence="1">The sequence shown here is derived from an EMBL/GenBank/DDBJ whole genome shotgun (WGS) entry which is preliminary data.</text>
</comment>
<sequence>MSSRTSMTSNNHGKFAKYNFGVKAYMTLLHSWYMPNFSCSFSGHPTTLQPWVLRPFLFESVTNHFAFKLQPEKYNILQSPSIFARFLQKEFSMSVEPEQWQDAMCTVAQVLKALQKFTWSTYPYFSLTTLSVCSVVNFAVQ</sequence>
<protein>
    <submittedName>
        <fullName evidence="1">Uncharacterized protein</fullName>
    </submittedName>
</protein>
<gene>
    <name evidence="1" type="ORF">ILYODFUR_002876</name>
</gene>
<evidence type="ECO:0000313" key="1">
    <source>
        <dbReference type="EMBL" id="MEQ2220194.1"/>
    </source>
</evidence>
<accession>A0ABV0SI00</accession>
<reference evidence="1 2" key="1">
    <citation type="submission" date="2021-06" db="EMBL/GenBank/DDBJ databases">
        <authorList>
            <person name="Palmer J.M."/>
        </authorList>
    </citation>
    <scope>NUCLEOTIDE SEQUENCE [LARGE SCALE GENOMIC DNA]</scope>
    <source>
        <strain evidence="2">if_2019</strain>
        <tissue evidence="1">Muscle</tissue>
    </source>
</reference>
<dbReference type="EMBL" id="JAHRIQ010000142">
    <property type="protein sequence ID" value="MEQ2220194.1"/>
    <property type="molecule type" value="Genomic_DNA"/>
</dbReference>
<evidence type="ECO:0000313" key="2">
    <source>
        <dbReference type="Proteomes" id="UP001482620"/>
    </source>
</evidence>